<proteinExistence type="predicted"/>
<reference evidence="8 9" key="1">
    <citation type="journal article" date="2007" name="Nat. Genet.">
        <title>Comparative genomic analysis of three Leishmania species that cause diverse human disease.</title>
        <authorList>
            <person name="Peacock C.S."/>
            <person name="Seeger K."/>
            <person name="Harris D."/>
            <person name="Murphy L."/>
            <person name="Ruiz J.C."/>
            <person name="Quail M.A."/>
            <person name="Peters N."/>
            <person name="Adlem E."/>
            <person name="Tivey A."/>
            <person name="Aslett M."/>
            <person name="Kerhornou A."/>
            <person name="Ivens A."/>
            <person name="Fraser A."/>
            <person name="Rajandream M.A."/>
            <person name="Carver T."/>
            <person name="Norbertczak H."/>
            <person name="Chillingworth T."/>
            <person name="Hance Z."/>
            <person name="Jagels K."/>
            <person name="Moule S."/>
            <person name="Ormond D."/>
            <person name="Rutter S."/>
            <person name="Squares R."/>
            <person name="Whitehead S."/>
            <person name="Rabbinowitsch E."/>
            <person name="Arrowsmith C."/>
            <person name="White B."/>
            <person name="Thurston S."/>
            <person name="Bringaud F."/>
            <person name="Baldauf S.L."/>
            <person name="Faulconbridge A."/>
            <person name="Jeffares D."/>
            <person name="Depledge D.P."/>
            <person name="Oyola S.O."/>
            <person name="Hilley J.D."/>
            <person name="Brito L.O."/>
            <person name="Tosi L.R."/>
            <person name="Barrell B."/>
            <person name="Cruz A.K."/>
            <person name="Mottram J.C."/>
            <person name="Smith D.F."/>
            <person name="Berriman M."/>
        </authorList>
    </citation>
    <scope>NUCLEOTIDE SEQUENCE [LARGE SCALE GENOMIC DNA]</scope>
    <source>
        <strain evidence="8 9">JPCM5</strain>
    </source>
</reference>
<dbReference type="SUPFAM" id="SSF57716">
    <property type="entry name" value="Glucocorticoid receptor-like (DNA-binding domain)"/>
    <property type="match status" value="1"/>
</dbReference>
<dbReference type="OMA" id="CCFTERQ"/>
<evidence type="ECO:0000313" key="9">
    <source>
        <dbReference type="Proteomes" id="UP000008153"/>
    </source>
</evidence>
<evidence type="ECO:0000256" key="5">
    <source>
        <dbReference type="ARBA" id="ARBA00023242"/>
    </source>
</evidence>
<dbReference type="InParanoid" id="A4ICK1"/>
<dbReference type="Gene3D" id="3.30.1740.10">
    <property type="entry name" value="Zinc finger, PARP-type"/>
    <property type="match status" value="1"/>
</dbReference>
<dbReference type="GeneID" id="5073571"/>
<dbReference type="SMART" id="SM01336">
    <property type="entry name" value="zf-PARP"/>
    <property type="match status" value="1"/>
</dbReference>
<dbReference type="RefSeq" id="XP_001469470.1">
    <property type="nucleotide sequence ID" value="XM_001469433.1"/>
</dbReference>
<evidence type="ECO:0000256" key="2">
    <source>
        <dbReference type="ARBA" id="ARBA00022723"/>
    </source>
</evidence>
<sequence>MSYVRVMIDRNQRISLSASAFFFLTHASLRHGELLPKQKVQRRRKSAMPKLCVEYSKSGRAKCSNTSCGKKIEKHELRIGTEVIMPFSEEGVESWKWRHLCCFTERQLSNARSSGDIDAIQGEGDLAPADKALVQKMREGRLVGDTSILGRIGDIAHSSVSEELKGKGSKATKPKAKASGSADDGGLPSASAGEKRPPAPPRKTKIPNTKKQDDDADSEATEEYEVAVEAVTGKPKCPYGAHCFRTTEEHFRQYTHGDDNGTAADAAVPSDHSSAKLKPVIKRRKL</sequence>
<dbReference type="eggNOG" id="ENOG502S30D">
    <property type="taxonomic scope" value="Eukaryota"/>
</dbReference>
<dbReference type="EMBL" id="FR796468">
    <property type="protein sequence ID" value="CAM72579.1"/>
    <property type="molecule type" value="Genomic_DNA"/>
</dbReference>
<dbReference type="PROSITE" id="PS50064">
    <property type="entry name" value="ZF_PARP_2"/>
    <property type="match status" value="1"/>
</dbReference>
<keyword evidence="9" id="KW-1185">Reference proteome</keyword>
<dbReference type="STRING" id="5671.A4ICK1"/>
<dbReference type="Pfam" id="PF00645">
    <property type="entry name" value="zf-PARP"/>
    <property type="match status" value="1"/>
</dbReference>
<dbReference type="FunFam" id="3.30.1740.10:FF:000012">
    <property type="entry name" value="Poly(ADP-ribose) polymerase and DNA-Ligase Zn-finger region/Zinc-finger (CX5CX6HX5H) motif containing protein, putative"/>
    <property type="match status" value="1"/>
</dbReference>
<keyword evidence="3" id="KW-0863">Zinc-finger</keyword>
<organism evidence="8 9">
    <name type="scientific">Leishmania infantum</name>
    <dbReference type="NCBI Taxonomy" id="5671"/>
    <lineage>
        <taxon>Eukaryota</taxon>
        <taxon>Discoba</taxon>
        <taxon>Euglenozoa</taxon>
        <taxon>Kinetoplastea</taxon>
        <taxon>Metakinetoplastina</taxon>
        <taxon>Trypanosomatida</taxon>
        <taxon>Trypanosomatidae</taxon>
        <taxon>Leishmaniinae</taxon>
        <taxon>Leishmania</taxon>
    </lineage>
</organism>
<feature type="compositionally biased region" description="Basic residues" evidence="6">
    <location>
        <begin position="167"/>
        <end position="176"/>
    </location>
</feature>
<dbReference type="InterPro" id="IPR036957">
    <property type="entry name" value="Znf_PARP_sf"/>
</dbReference>
<evidence type="ECO:0000256" key="6">
    <source>
        <dbReference type="SAM" id="MobiDB-lite"/>
    </source>
</evidence>
<evidence type="ECO:0000256" key="4">
    <source>
        <dbReference type="ARBA" id="ARBA00022833"/>
    </source>
</evidence>
<reference evidence="8 9" key="2">
    <citation type="journal article" date="2011" name="Genome Res.">
        <title>Chromosome and gene copy number variation allow major structural change between species and strains of Leishmania.</title>
        <authorList>
            <person name="Rogers M.B."/>
            <person name="Hilley J.D."/>
            <person name="Dickens N.J."/>
            <person name="Wilkes J."/>
            <person name="Bates P.A."/>
            <person name="Depledge D.P."/>
            <person name="Harris D."/>
            <person name="Her Y."/>
            <person name="Herzyk P."/>
            <person name="Imamura H."/>
            <person name="Otto T.D."/>
            <person name="Sanders M."/>
            <person name="Seeger K."/>
            <person name="Dujardin J.C."/>
            <person name="Berriman M."/>
            <person name="Smith D.F."/>
            <person name="Hertz-Fowler C."/>
            <person name="Mottram J.C."/>
        </authorList>
    </citation>
    <scope>NUCLEOTIDE SEQUENCE [LARGE SCALE GENOMIC DNA]</scope>
    <source>
        <strain evidence="8 9">JPCM5</strain>
    </source>
</reference>
<dbReference type="KEGG" id="lif:LINJ_36_1400"/>
<feature type="region of interest" description="Disordered" evidence="6">
    <location>
        <begin position="254"/>
        <end position="286"/>
    </location>
</feature>
<comment type="subcellular location">
    <subcellularLocation>
        <location evidence="1">Nucleus</location>
    </subcellularLocation>
</comment>
<evidence type="ECO:0000256" key="3">
    <source>
        <dbReference type="ARBA" id="ARBA00022771"/>
    </source>
</evidence>
<dbReference type="GO" id="GO:0008270">
    <property type="term" value="F:zinc ion binding"/>
    <property type="evidence" value="ECO:0007669"/>
    <property type="project" value="UniProtKB-KW"/>
</dbReference>
<dbReference type="Proteomes" id="UP000008153">
    <property type="component" value="Chromosome 36"/>
</dbReference>
<feature type="compositionally biased region" description="Acidic residues" evidence="6">
    <location>
        <begin position="214"/>
        <end position="225"/>
    </location>
</feature>
<keyword evidence="2" id="KW-0479">Metal-binding</keyword>
<feature type="region of interest" description="Disordered" evidence="6">
    <location>
        <begin position="161"/>
        <end position="225"/>
    </location>
</feature>
<evidence type="ECO:0000256" key="1">
    <source>
        <dbReference type="ARBA" id="ARBA00004123"/>
    </source>
</evidence>
<dbReference type="Pfam" id="PF10283">
    <property type="entry name" value="zf-CCHH"/>
    <property type="match status" value="1"/>
</dbReference>
<accession>A4ICK1</accession>
<dbReference type="InterPro" id="IPR001510">
    <property type="entry name" value="Znf_PARP"/>
</dbReference>
<evidence type="ECO:0000259" key="7">
    <source>
        <dbReference type="PROSITE" id="PS50064"/>
    </source>
</evidence>
<dbReference type="GO" id="GO:0005634">
    <property type="term" value="C:nucleus"/>
    <property type="evidence" value="ECO:0007669"/>
    <property type="project" value="UniProtKB-SubCell"/>
</dbReference>
<name>A4ICK1_LEIIN</name>
<dbReference type="AlphaFoldDB" id="A4ICK1"/>
<dbReference type="InterPro" id="IPR019406">
    <property type="entry name" value="APLF_PBZ"/>
</dbReference>
<keyword evidence="5" id="KW-0539">Nucleus</keyword>
<keyword evidence="4" id="KW-0862">Zinc</keyword>
<dbReference type="GO" id="GO:0003677">
    <property type="term" value="F:DNA binding"/>
    <property type="evidence" value="ECO:0007669"/>
    <property type="project" value="InterPro"/>
</dbReference>
<gene>
    <name evidence="8" type="ORF">LINJ_36_1400</name>
</gene>
<dbReference type="VEuPathDB" id="TriTrypDB:LINF_360019200"/>
<protein>
    <recommendedName>
        <fullName evidence="7">PARP-type domain-containing protein</fullName>
    </recommendedName>
</protein>
<evidence type="ECO:0000313" key="8">
    <source>
        <dbReference type="EMBL" id="CAM72579.1"/>
    </source>
</evidence>
<feature type="domain" description="PARP-type" evidence="7">
    <location>
        <begin position="51"/>
        <end position="137"/>
    </location>
</feature>